<dbReference type="Gene3D" id="1.20.5.1500">
    <property type="match status" value="1"/>
</dbReference>
<keyword evidence="3" id="KW-0805">Transcription regulation</keyword>
<keyword evidence="2" id="KW-0678">Repressor</keyword>
<dbReference type="GO" id="GO:0010468">
    <property type="term" value="P:regulation of gene expression"/>
    <property type="evidence" value="ECO:0007669"/>
    <property type="project" value="UniProtKB-ARBA"/>
</dbReference>
<reference evidence="7" key="1">
    <citation type="submission" date="2017-02" db="UniProtKB">
        <authorList>
            <consortium name="WormBaseParasite"/>
        </authorList>
    </citation>
    <scope>IDENTIFICATION</scope>
</reference>
<feature type="region of interest" description="Disordered" evidence="6">
    <location>
        <begin position="242"/>
        <end position="288"/>
    </location>
</feature>
<dbReference type="GO" id="GO:0005654">
    <property type="term" value="C:nucleoplasm"/>
    <property type="evidence" value="ECO:0007669"/>
    <property type="project" value="UniProtKB-ARBA"/>
</dbReference>
<dbReference type="SMART" id="SM01401">
    <property type="entry name" value="Sds3"/>
    <property type="match status" value="1"/>
</dbReference>
<dbReference type="AlphaFoldDB" id="A0A0R3T1H9"/>
<dbReference type="PANTHER" id="PTHR21964">
    <property type="entry name" value="BREAST CANCER METASTASIS-SUPPRESSOR 1"/>
    <property type="match status" value="1"/>
</dbReference>
<comment type="subcellular location">
    <subcellularLocation>
        <location evidence="1">Nucleus</location>
    </subcellularLocation>
</comment>
<feature type="region of interest" description="Disordered" evidence="6">
    <location>
        <begin position="180"/>
        <end position="222"/>
    </location>
</feature>
<sequence>LSVMFTTALKPIKEEERQPSSNSSEVNNNNSRCTVGTETENNDSFSVDSIPLEMLEYARRNLKMEVDLLEYEFRHLKESLYNARCTQVNRKLEELKRSEASELDTVNDLVDSLYNDRKQVAKHRRDLQLESANKEYDNAIQTSMNDYEEGISNIRQRLRDRLLETVCNLQVEFMLARRAKRGSHASSIASRDEPLRQQNAGLGHPRRYHHSSSKSQSSFPSLLSHISPEARSLLIPQFLEDVEEEEETTKTNNRSKTDSASRASKRPKLETNVNGEETEVKEEEVVESRMMEVETSYNSEYLPGPDLEPRRKPVTLPANTPCFIYNLAPEEIDEDLKQIDEALRILLMRIISSKRGIPRITYSETASFIV</sequence>
<protein>
    <submittedName>
        <fullName evidence="7">RH1 domain-containing protein</fullName>
    </submittedName>
</protein>
<evidence type="ECO:0000313" key="7">
    <source>
        <dbReference type="WBParaSite" id="HNAJ_0000072901-mRNA-1"/>
    </source>
</evidence>
<dbReference type="WBParaSite" id="HNAJ_0000072901-mRNA-1">
    <property type="protein sequence ID" value="HNAJ_0000072901-mRNA-1"/>
    <property type="gene ID" value="HNAJ_0000072901"/>
</dbReference>
<feature type="compositionally biased region" description="Acidic residues" evidence="6">
    <location>
        <begin position="276"/>
        <end position="285"/>
    </location>
</feature>
<keyword evidence="4" id="KW-0804">Transcription</keyword>
<evidence type="ECO:0000256" key="6">
    <source>
        <dbReference type="SAM" id="MobiDB-lite"/>
    </source>
</evidence>
<dbReference type="InterPro" id="IPR013907">
    <property type="entry name" value="Sds3"/>
</dbReference>
<evidence type="ECO:0000256" key="5">
    <source>
        <dbReference type="ARBA" id="ARBA00023242"/>
    </source>
</evidence>
<evidence type="ECO:0000256" key="4">
    <source>
        <dbReference type="ARBA" id="ARBA00023163"/>
    </source>
</evidence>
<name>A0A0R3T1H9_RODNA</name>
<feature type="compositionally biased region" description="Low complexity" evidence="6">
    <location>
        <begin position="20"/>
        <end position="31"/>
    </location>
</feature>
<dbReference type="STRING" id="102285.A0A0R3T1H9"/>
<evidence type="ECO:0000256" key="3">
    <source>
        <dbReference type="ARBA" id="ARBA00023015"/>
    </source>
</evidence>
<dbReference type="Pfam" id="PF08598">
    <property type="entry name" value="Sds3"/>
    <property type="match status" value="1"/>
</dbReference>
<accession>A0A0R3T1H9</accession>
<keyword evidence="5" id="KW-0539">Nucleus</keyword>
<organism evidence="7">
    <name type="scientific">Rodentolepis nana</name>
    <name type="common">Dwarf tapeworm</name>
    <name type="synonym">Hymenolepis nana</name>
    <dbReference type="NCBI Taxonomy" id="102285"/>
    <lineage>
        <taxon>Eukaryota</taxon>
        <taxon>Metazoa</taxon>
        <taxon>Spiralia</taxon>
        <taxon>Lophotrochozoa</taxon>
        <taxon>Platyhelminthes</taxon>
        <taxon>Cestoda</taxon>
        <taxon>Eucestoda</taxon>
        <taxon>Cyclophyllidea</taxon>
        <taxon>Hymenolepididae</taxon>
        <taxon>Rodentolepis</taxon>
    </lineage>
</organism>
<feature type="compositionally biased region" description="Low complexity" evidence="6">
    <location>
        <begin position="213"/>
        <end position="222"/>
    </location>
</feature>
<proteinExistence type="predicted"/>
<feature type="region of interest" description="Disordered" evidence="6">
    <location>
        <begin position="11"/>
        <end position="40"/>
    </location>
</feature>
<evidence type="ECO:0000256" key="2">
    <source>
        <dbReference type="ARBA" id="ARBA00022491"/>
    </source>
</evidence>
<feature type="compositionally biased region" description="Polar residues" evidence="6">
    <location>
        <begin position="250"/>
        <end position="262"/>
    </location>
</feature>
<evidence type="ECO:0000256" key="1">
    <source>
        <dbReference type="ARBA" id="ARBA00004123"/>
    </source>
</evidence>